<dbReference type="Proteomes" id="UP000295197">
    <property type="component" value="Unassembled WGS sequence"/>
</dbReference>
<proteinExistence type="predicted"/>
<comment type="caution">
    <text evidence="1">The sequence shown here is derived from an EMBL/GenBank/DDBJ whole genome shotgun (WGS) entry which is preliminary data.</text>
</comment>
<accession>A0A4R3VXX2</accession>
<name>A0A4R3VXX2_9SPHI</name>
<dbReference type="InterPro" id="IPR008969">
    <property type="entry name" value="CarboxyPept-like_regulatory"/>
</dbReference>
<sequence length="253" mass="28573">MTGYIKNIVLLIPLLFLLQLTELNAQVSDLPKVSGIVLEKNTGSRLTDVNITNIRTKATVTSNSFGIFYIEAAIGDSLSLTKVGYGPLKTAIYTLDDIVLEMQPGLTIEEVVVARRTRQQEMEDILRDYSKKGVYGGGHNSVGTYLNSPATALYNLFGREAKNMKRFEKFMSTELDAIAVDRIFNKTIVSTTTGLEGKDLENFMELYRPRHDQATKWGQYDLLNYITRSFKEWENNGRPLPERLPKLNIPPQN</sequence>
<protein>
    <recommendedName>
        <fullName evidence="3">Carboxypeptidase-like protein</fullName>
    </recommendedName>
</protein>
<keyword evidence="2" id="KW-1185">Reference proteome</keyword>
<dbReference type="OrthoDB" id="789400at2"/>
<evidence type="ECO:0000313" key="1">
    <source>
        <dbReference type="EMBL" id="TCV13602.1"/>
    </source>
</evidence>
<dbReference type="RefSeq" id="WP_132777693.1">
    <property type="nucleotide sequence ID" value="NZ_SMBZ01000020.1"/>
</dbReference>
<reference evidence="1 2" key="1">
    <citation type="submission" date="2019-03" db="EMBL/GenBank/DDBJ databases">
        <title>Genomic Encyclopedia of Type Strains, Phase IV (KMG-IV): sequencing the most valuable type-strain genomes for metagenomic binning, comparative biology and taxonomic classification.</title>
        <authorList>
            <person name="Goeker M."/>
        </authorList>
    </citation>
    <scope>NUCLEOTIDE SEQUENCE [LARGE SCALE GENOMIC DNA]</scope>
    <source>
        <strain evidence="1 2">DSM 22362</strain>
    </source>
</reference>
<gene>
    <name evidence="1" type="ORF">EDC17_102019</name>
</gene>
<evidence type="ECO:0000313" key="2">
    <source>
        <dbReference type="Proteomes" id="UP000295197"/>
    </source>
</evidence>
<dbReference type="EMBL" id="SMBZ01000020">
    <property type="protein sequence ID" value="TCV13602.1"/>
    <property type="molecule type" value="Genomic_DNA"/>
</dbReference>
<organism evidence="1 2">
    <name type="scientific">Sphingobacterium alimentarium</name>
    <dbReference type="NCBI Taxonomy" id="797292"/>
    <lineage>
        <taxon>Bacteria</taxon>
        <taxon>Pseudomonadati</taxon>
        <taxon>Bacteroidota</taxon>
        <taxon>Sphingobacteriia</taxon>
        <taxon>Sphingobacteriales</taxon>
        <taxon>Sphingobacteriaceae</taxon>
        <taxon>Sphingobacterium</taxon>
    </lineage>
</organism>
<evidence type="ECO:0008006" key="3">
    <source>
        <dbReference type="Google" id="ProtNLM"/>
    </source>
</evidence>
<dbReference type="SUPFAM" id="SSF49464">
    <property type="entry name" value="Carboxypeptidase regulatory domain-like"/>
    <property type="match status" value="1"/>
</dbReference>
<dbReference type="AlphaFoldDB" id="A0A4R3VXX2"/>